<feature type="transmembrane region" description="Helical" evidence="7">
    <location>
        <begin position="48"/>
        <end position="71"/>
    </location>
</feature>
<keyword evidence="9" id="KW-1185">Reference proteome</keyword>
<keyword evidence="4" id="KW-0677">Repeat</keyword>
<dbReference type="GO" id="GO:0000324">
    <property type="term" value="C:fungal-type vacuole"/>
    <property type="evidence" value="ECO:0007669"/>
    <property type="project" value="TreeGrafter"/>
</dbReference>
<dbReference type="STRING" id="1076935.U4LA44"/>
<dbReference type="PANTHER" id="PTHR13131:SF5">
    <property type="entry name" value="CYSTINOSIN"/>
    <property type="match status" value="1"/>
</dbReference>
<name>U4LA44_PYROM</name>
<evidence type="ECO:0000256" key="1">
    <source>
        <dbReference type="ARBA" id="ARBA00004127"/>
    </source>
</evidence>
<feature type="transmembrane region" description="Helical" evidence="7">
    <location>
        <begin position="124"/>
        <end position="146"/>
    </location>
</feature>
<dbReference type="EMBL" id="HF936059">
    <property type="protein sequence ID" value="CCX14884.1"/>
    <property type="molecule type" value="Genomic_DNA"/>
</dbReference>
<dbReference type="Proteomes" id="UP000018144">
    <property type="component" value="Unassembled WGS sequence"/>
</dbReference>
<keyword evidence="6 7" id="KW-0472">Membrane</keyword>
<reference evidence="8 9" key="1">
    <citation type="journal article" date="2013" name="PLoS Genet.">
        <title>The genome and development-dependent transcriptomes of Pyronema confluens: a window into fungal evolution.</title>
        <authorList>
            <person name="Traeger S."/>
            <person name="Altegoer F."/>
            <person name="Freitag M."/>
            <person name="Gabaldon T."/>
            <person name="Kempken F."/>
            <person name="Kumar A."/>
            <person name="Marcet-Houben M."/>
            <person name="Poggeler S."/>
            <person name="Stajich J.E."/>
            <person name="Nowrousian M."/>
        </authorList>
    </citation>
    <scope>NUCLEOTIDE SEQUENCE [LARGE SCALE GENOMIC DNA]</scope>
    <source>
        <strain evidence="9">CBS 100304</strain>
        <tissue evidence="8">Vegetative mycelium</tissue>
    </source>
</reference>
<dbReference type="OrthoDB" id="75720at2759"/>
<evidence type="ECO:0000256" key="2">
    <source>
        <dbReference type="ARBA" id="ARBA00022448"/>
    </source>
</evidence>
<evidence type="ECO:0000256" key="6">
    <source>
        <dbReference type="ARBA" id="ARBA00023136"/>
    </source>
</evidence>
<accession>U4LA44</accession>
<gene>
    <name evidence="8" type="ORF">PCON_01110</name>
</gene>
<dbReference type="SMART" id="SM00679">
    <property type="entry name" value="CTNS"/>
    <property type="match status" value="1"/>
</dbReference>
<feature type="transmembrane region" description="Helical" evidence="7">
    <location>
        <begin position="92"/>
        <end position="112"/>
    </location>
</feature>
<dbReference type="InterPro" id="IPR006603">
    <property type="entry name" value="PQ-loop_rpt"/>
</dbReference>
<dbReference type="PANTHER" id="PTHR13131">
    <property type="entry name" value="CYSTINOSIN"/>
    <property type="match status" value="1"/>
</dbReference>
<evidence type="ECO:0000256" key="7">
    <source>
        <dbReference type="SAM" id="Phobius"/>
    </source>
</evidence>
<dbReference type="InterPro" id="IPR005282">
    <property type="entry name" value="LC_transporter"/>
</dbReference>
<protein>
    <submittedName>
        <fullName evidence="8">Similar to Cystinosin homolog acc. no. Q54WT7</fullName>
    </submittedName>
</protein>
<keyword evidence="2" id="KW-0813">Transport</keyword>
<dbReference type="GO" id="GO:0012505">
    <property type="term" value="C:endomembrane system"/>
    <property type="evidence" value="ECO:0007669"/>
    <property type="project" value="UniProtKB-SubCell"/>
</dbReference>
<organism evidence="8 9">
    <name type="scientific">Pyronema omphalodes (strain CBS 100304)</name>
    <name type="common">Pyronema confluens</name>
    <dbReference type="NCBI Taxonomy" id="1076935"/>
    <lineage>
        <taxon>Eukaryota</taxon>
        <taxon>Fungi</taxon>
        <taxon>Dikarya</taxon>
        <taxon>Ascomycota</taxon>
        <taxon>Pezizomycotina</taxon>
        <taxon>Pezizomycetes</taxon>
        <taxon>Pezizales</taxon>
        <taxon>Pyronemataceae</taxon>
        <taxon>Pyronema</taxon>
    </lineage>
</organism>
<sequence length="224" mass="24918">MASDYPLLHALSRLLGWSYFLCWGISFYPQLIHNYQRKSVTGLAVDYFTINVFGFACYTVSCLLFLFSPLVREEYARRHPNAPEPTVRGNDLAFAAHALLISIATLCQFYFFNYTRNASQRLSGPMAAIILGSLATIAISCTLVNGANWTWLDVVRRFFISLCGALFCSRSRFWFLACCARCGRVSWTRVMRCGTCRFISTDLSGPKDGMGCDPAPAAGLAGYG</sequence>
<comment type="subcellular location">
    <subcellularLocation>
        <location evidence="1">Endomembrane system</location>
        <topology evidence="1">Multi-pass membrane protein</topology>
    </subcellularLocation>
</comment>
<dbReference type="GO" id="GO:0015184">
    <property type="term" value="F:L-cystine transmembrane transporter activity"/>
    <property type="evidence" value="ECO:0007669"/>
    <property type="project" value="TreeGrafter"/>
</dbReference>
<dbReference type="eggNOG" id="KOG3145">
    <property type="taxonomic scope" value="Eukaryota"/>
</dbReference>
<dbReference type="AlphaFoldDB" id="U4LA44"/>
<evidence type="ECO:0000313" key="8">
    <source>
        <dbReference type="EMBL" id="CCX14884.1"/>
    </source>
</evidence>
<evidence type="ECO:0000256" key="3">
    <source>
        <dbReference type="ARBA" id="ARBA00022692"/>
    </source>
</evidence>
<evidence type="ECO:0000256" key="5">
    <source>
        <dbReference type="ARBA" id="ARBA00022989"/>
    </source>
</evidence>
<feature type="transmembrane region" description="Helical" evidence="7">
    <location>
        <begin position="7"/>
        <end position="28"/>
    </location>
</feature>
<keyword evidence="3 7" id="KW-0812">Transmembrane</keyword>
<dbReference type="Gene3D" id="1.20.1280.290">
    <property type="match status" value="1"/>
</dbReference>
<keyword evidence="5 7" id="KW-1133">Transmembrane helix</keyword>
<evidence type="ECO:0000256" key="4">
    <source>
        <dbReference type="ARBA" id="ARBA00022737"/>
    </source>
</evidence>
<evidence type="ECO:0000313" key="9">
    <source>
        <dbReference type="Proteomes" id="UP000018144"/>
    </source>
</evidence>
<dbReference type="GO" id="GO:0005774">
    <property type="term" value="C:vacuolar membrane"/>
    <property type="evidence" value="ECO:0007669"/>
    <property type="project" value="TreeGrafter"/>
</dbReference>
<proteinExistence type="predicted"/>
<dbReference type="Pfam" id="PF04193">
    <property type="entry name" value="PQ-loop"/>
    <property type="match status" value="1"/>
</dbReference>